<evidence type="ECO:0000256" key="2">
    <source>
        <dbReference type="ARBA" id="ARBA00009773"/>
    </source>
</evidence>
<proteinExistence type="inferred from homology"/>
<dbReference type="PANTHER" id="PTHR21716">
    <property type="entry name" value="TRANSMEMBRANE PROTEIN"/>
    <property type="match status" value="1"/>
</dbReference>
<dbReference type="OrthoDB" id="505911at2"/>
<dbReference type="InterPro" id="IPR002549">
    <property type="entry name" value="AI-2E-like"/>
</dbReference>
<dbReference type="AlphaFoldDB" id="A0A5B8NP43"/>
<keyword evidence="8" id="KW-1185">Reference proteome</keyword>
<feature type="transmembrane region" description="Helical" evidence="6">
    <location>
        <begin position="221"/>
        <end position="241"/>
    </location>
</feature>
<feature type="transmembrane region" description="Helical" evidence="6">
    <location>
        <begin position="247"/>
        <end position="274"/>
    </location>
</feature>
<keyword evidence="5 6" id="KW-0472">Membrane</keyword>
<evidence type="ECO:0000256" key="4">
    <source>
        <dbReference type="ARBA" id="ARBA00022989"/>
    </source>
</evidence>
<keyword evidence="3 6" id="KW-0812">Transmembrane</keyword>
<dbReference type="GO" id="GO:0016020">
    <property type="term" value="C:membrane"/>
    <property type="evidence" value="ECO:0007669"/>
    <property type="project" value="UniProtKB-SubCell"/>
</dbReference>
<reference evidence="7" key="1">
    <citation type="submission" date="2019-08" db="EMBL/GenBank/DDBJ databases">
        <title>Carotenoids and Carotenoid Binding Proteins in the Halophilic Cyanobacterium Euhalothece sp. ZM00.</title>
        <authorList>
            <person name="Cho S.M."/>
            <person name="Song J.Y."/>
            <person name="Park Y.-I."/>
        </authorList>
    </citation>
    <scope>NUCLEOTIDE SEQUENCE [LARGE SCALE GENOMIC DNA]</scope>
    <source>
        <strain evidence="7">Z-M001</strain>
    </source>
</reference>
<feature type="transmembrane region" description="Helical" evidence="6">
    <location>
        <begin position="166"/>
        <end position="191"/>
    </location>
</feature>
<gene>
    <name evidence="7" type="ORF">FRE64_10540</name>
</gene>
<feature type="transmembrane region" description="Helical" evidence="6">
    <location>
        <begin position="281"/>
        <end position="298"/>
    </location>
</feature>
<evidence type="ECO:0000256" key="5">
    <source>
        <dbReference type="ARBA" id="ARBA00023136"/>
    </source>
</evidence>
<sequence>MLQEYERATDSPIASWLKDFQASIPNWILVLLMFPLIILDGWLFLVVIDYFNQLITTFIAATLLAFLLNYPTQVLEKLKVRRSYAVLIVFFSTLIIFALIALFSLPLIIDQFEKFRNQIPMWIDSSESQLEQLATIFNIDFSEWSDDLQRSLKSQIQSFLKDLPNLALGTLGNFLQIFFILVLTVFLGIFYKGLLQNTVETWFPVTSPQVLRSLRRNFNSYVVNQFTLAISLTAFMIPTFWLLNVPFYLLFALTIGIMGVIPFGAILTIFLISFLLGLKSIWLGLKVLVVAMIIDQIIENTVTPRLLGTLTGLNPIVVLFSLMVGARISGYLGVLIAVPITATIKSTLRLLSQKSSELLEEPPIKNY</sequence>
<protein>
    <submittedName>
        <fullName evidence="7">AI-2E family transporter</fullName>
    </submittedName>
</protein>
<dbReference type="GO" id="GO:0055085">
    <property type="term" value="P:transmembrane transport"/>
    <property type="evidence" value="ECO:0007669"/>
    <property type="project" value="TreeGrafter"/>
</dbReference>
<name>A0A5B8NP43_9CHRO</name>
<dbReference type="KEGG" id="enn:FRE64_10540"/>
<feature type="transmembrane region" description="Helical" evidence="6">
    <location>
        <begin position="318"/>
        <end position="344"/>
    </location>
</feature>
<evidence type="ECO:0000256" key="1">
    <source>
        <dbReference type="ARBA" id="ARBA00004141"/>
    </source>
</evidence>
<dbReference type="Proteomes" id="UP000318453">
    <property type="component" value="Chromosome"/>
</dbReference>
<feature type="transmembrane region" description="Helical" evidence="6">
    <location>
        <begin position="54"/>
        <end position="72"/>
    </location>
</feature>
<evidence type="ECO:0000256" key="3">
    <source>
        <dbReference type="ARBA" id="ARBA00022692"/>
    </source>
</evidence>
<comment type="subcellular location">
    <subcellularLocation>
        <location evidence="1">Membrane</location>
        <topology evidence="1">Multi-pass membrane protein</topology>
    </subcellularLocation>
</comment>
<evidence type="ECO:0000256" key="6">
    <source>
        <dbReference type="SAM" id="Phobius"/>
    </source>
</evidence>
<organism evidence="7 8">
    <name type="scientific">Euhalothece natronophila Z-M001</name>
    <dbReference type="NCBI Taxonomy" id="522448"/>
    <lineage>
        <taxon>Bacteria</taxon>
        <taxon>Bacillati</taxon>
        <taxon>Cyanobacteriota</taxon>
        <taxon>Cyanophyceae</taxon>
        <taxon>Oscillatoriophycideae</taxon>
        <taxon>Chroococcales</taxon>
        <taxon>Halothecacae</taxon>
        <taxon>Halothece cluster</taxon>
        <taxon>Euhalothece</taxon>
    </lineage>
</organism>
<dbReference type="RefSeq" id="WP_146296034.1">
    <property type="nucleotide sequence ID" value="NZ_CP042326.1"/>
</dbReference>
<evidence type="ECO:0000313" key="8">
    <source>
        <dbReference type="Proteomes" id="UP000318453"/>
    </source>
</evidence>
<evidence type="ECO:0000313" key="7">
    <source>
        <dbReference type="EMBL" id="QDZ40351.1"/>
    </source>
</evidence>
<accession>A0A5B8NP43</accession>
<comment type="similarity">
    <text evidence="2">Belongs to the autoinducer-2 exporter (AI-2E) (TC 2.A.86) family.</text>
</comment>
<feature type="transmembrane region" description="Helical" evidence="6">
    <location>
        <begin position="84"/>
        <end position="109"/>
    </location>
</feature>
<dbReference type="Pfam" id="PF01594">
    <property type="entry name" value="AI-2E_transport"/>
    <property type="match status" value="1"/>
</dbReference>
<dbReference type="PANTHER" id="PTHR21716:SF66">
    <property type="entry name" value="TRANSPORT PROTEIN SLL0063-RELATED"/>
    <property type="match status" value="1"/>
</dbReference>
<keyword evidence="4 6" id="KW-1133">Transmembrane helix</keyword>
<feature type="transmembrane region" description="Helical" evidence="6">
    <location>
        <begin position="27"/>
        <end position="48"/>
    </location>
</feature>
<dbReference type="EMBL" id="CP042326">
    <property type="protein sequence ID" value="QDZ40351.1"/>
    <property type="molecule type" value="Genomic_DNA"/>
</dbReference>